<dbReference type="RefSeq" id="WP_418158677.1">
    <property type="nucleotide sequence ID" value="NZ_JBBLZC010000005.1"/>
</dbReference>
<protein>
    <submittedName>
        <fullName evidence="2">Pilus assembly protein TadG-related protein</fullName>
    </submittedName>
</protein>
<feature type="domain" description="Putative Flp pilus-assembly TadG-like N-terminal" evidence="1">
    <location>
        <begin position="25"/>
        <end position="72"/>
    </location>
</feature>
<sequence length="508" mass="54186">MMPALLGASCRPIRIFGALKTCRRGATTLMVAIASFSLLLTSLLAIDIARAHLVQTKLQQAADAAALSAGRDFYGATLATDMRQIFDANFPNGYLGATVESFTYSVASSTTISELLTLEVRTKLPSPVASFAKLVGFDAYHLGASATVERRTKGVELVLVLDTTFSMISDPGNKMGGLKTAAKELLNILYGDRETVPNFWVAVVPYIASVNVGTANIGFLASGDRALPPANAFKPEAWGGCVLARAAPRDQNDDPPSVEPFRSYLYPDLPSSPWPNDWGPGRTPQTYRATAYDSYGNGYVVGLRASEPSYGPNTGCPPPILPLSVEKSKAIAAINALLPESRGGTITSEGMAWGWRVLSPRWRGLWAGAPSNLPLDYDTPGMDKVMVVLTDGENQMLVTSYNGSLVSPYTAYETYKNLGITATNATTAQNAAKAEIDKRTQAVCTGIKSKGVIIYTITFGAAPSAVVKALMQGCATDAAHYFHSPDNATLTTVFRSIGSQLTNLRIVR</sequence>
<dbReference type="EMBL" id="JBBLZC010000005">
    <property type="protein sequence ID" value="MEK0082823.1"/>
    <property type="molecule type" value="Genomic_DNA"/>
</dbReference>
<dbReference type="InterPro" id="IPR028087">
    <property type="entry name" value="Tad_N"/>
</dbReference>
<dbReference type="Gene3D" id="3.40.50.410">
    <property type="entry name" value="von Willebrand factor, type A domain"/>
    <property type="match status" value="1"/>
</dbReference>
<evidence type="ECO:0000259" key="1">
    <source>
        <dbReference type="Pfam" id="PF13400"/>
    </source>
</evidence>
<evidence type="ECO:0000313" key="3">
    <source>
        <dbReference type="Proteomes" id="UP001375743"/>
    </source>
</evidence>
<comment type="caution">
    <text evidence="2">The sequence shown here is derived from an EMBL/GenBank/DDBJ whole genome shotgun (WGS) entry which is preliminary data.</text>
</comment>
<dbReference type="InterPro" id="IPR036465">
    <property type="entry name" value="vWFA_dom_sf"/>
</dbReference>
<gene>
    <name evidence="2" type="ORF">U1T56_06655</name>
</gene>
<name>A0ABU8XNQ3_9PROT</name>
<evidence type="ECO:0000313" key="2">
    <source>
        <dbReference type="EMBL" id="MEK0082823.1"/>
    </source>
</evidence>
<proteinExistence type="predicted"/>
<keyword evidence="3" id="KW-1185">Reference proteome</keyword>
<dbReference type="Proteomes" id="UP001375743">
    <property type="component" value="Unassembled WGS sequence"/>
</dbReference>
<reference evidence="2 3" key="1">
    <citation type="submission" date="2024-01" db="EMBL/GenBank/DDBJ databases">
        <title>Multi-omics insights into the function and evolution of sodium benzoate biodegradation pathways in Benzoatithermus flavus gen. nov., sp. nov. from hot spring.</title>
        <authorList>
            <person name="Hu C.-J."/>
            <person name="Li W.-J."/>
        </authorList>
    </citation>
    <scope>NUCLEOTIDE SEQUENCE [LARGE SCALE GENOMIC DNA]</scope>
    <source>
        <strain evidence="2 3">SYSU G07066</strain>
    </source>
</reference>
<dbReference type="SUPFAM" id="SSF53300">
    <property type="entry name" value="vWA-like"/>
    <property type="match status" value="1"/>
</dbReference>
<accession>A0ABU8XNQ3</accession>
<organism evidence="2 3">
    <name type="scientific">Benzoatithermus flavus</name>
    <dbReference type="NCBI Taxonomy" id="3108223"/>
    <lineage>
        <taxon>Bacteria</taxon>
        <taxon>Pseudomonadati</taxon>
        <taxon>Pseudomonadota</taxon>
        <taxon>Alphaproteobacteria</taxon>
        <taxon>Geminicoccales</taxon>
        <taxon>Geminicoccaceae</taxon>
        <taxon>Benzoatithermus</taxon>
    </lineage>
</organism>
<dbReference type="Pfam" id="PF13400">
    <property type="entry name" value="Tad"/>
    <property type="match status" value="1"/>
</dbReference>